<keyword evidence="2" id="KW-1185">Reference proteome</keyword>
<organism evidence="1 2">
    <name type="scientific">Gymnopilus junonius</name>
    <name type="common">Spectacular rustgill mushroom</name>
    <name type="synonym">Gymnopilus spectabilis subsp. junonius</name>
    <dbReference type="NCBI Taxonomy" id="109634"/>
    <lineage>
        <taxon>Eukaryota</taxon>
        <taxon>Fungi</taxon>
        <taxon>Dikarya</taxon>
        <taxon>Basidiomycota</taxon>
        <taxon>Agaricomycotina</taxon>
        <taxon>Agaricomycetes</taxon>
        <taxon>Agaricomycetidae</taxon>
        <taxon>Agaricales</taxon>
        <taxon>Agaricineae</taxon>
        <taxon>Hymenogastraceae</taxon>
        <taxon>Gymnopilus</taxon>
    </lineage>
</organism>
<dbReference type="Proteomes" id="UP000724874">
    <property type="component" value="Unassembled WGS sequence"/>
</dbReference>
<evidence type="ECO:0000313" key="1">
    <source>
        <dbReference type="EMBL" id="KAF8891506.1"/>
    </source>
</evidence>
<proteinExistence type="predicted"/>
<sequence>MKAFMQELKSSEGWQGVNHFTEEEDWEVKAKMSRVFGTDVQTHWQEGDHFLSVLNFPIPNVIRVANLAIPLSGSDLPTNFHFSMEEGAIQPGLGLLFHSLPSPPAISMSGRCLYINSTGRKKALASLASTKNNFGICLLAKDARYEASGLVPPSRDAARGDNFLSDGRPHEFVLCLVDGFKTSKLAVSVLLECLGGDEMVASEGSVQEAFDNIQQCNFIGEVPVCQSGRQEALRALNDLHMSNLACWECLAEKMKDMSLLGKEIIIG</sequence>
<dbReference type="AlphaFoldDB" id="A0A9P5TL65"/>
<reference evidence="1" key="1">
    <citation type="submission" date="2020-11" db="EMBL/GenBank/DDBJ databases">
        <authorList>
            <consortium name="DOE Joint Genome Institute"/>
            <person name="Ahrendt S."/>
            <person name="Riley R."/>
            <person name="Andreopoulos W."/>
            <person name="LaButti K."/>
            <person name="Pangilinan J."/>
            <person name="Ruiz-duenas F.J."/>
            <person name="Barrasa J.M."/>
            <person name="Sanchez-Garcia M."/>
            <person name="Camarero S."/>
            <person name="Miyauchi S."/>
            <person name="Serrano A."/>
            <person name="Linde D."/>
            <person name="Babiker R."/>
            <person name="Drula E."/>
            <person name="Ayuso-Fernandez I."/>
            <person name="Pacheco R."/>
            <person name="Padilla G."/>
            <person name="Ferreira P."/>
            <person name="Barriuso J."/>
            <person name="Kellner H."/>
            <person name="Castanera R."/>
            <person name="Alfaro M."/>
            <person name="Ramirez L."/>
            <person name="Pisabarro A.G."/>
            <person name="Kuo A."/>
            <person name="Tritt A."/>
            <person name="Lipzen A."/>
            <person name="He G."/>
            <person name="Yan M."/>
            <person name="Ng V."/>
            <person name="Cullen D."/>
            <person name="Martin F."/>
            <person name="Rosso M.-N."/>
            <person name="Henrissat B."/>
            <person name="Hibbett D."/>
            <person name="Martinez A.T."/>
            <person name="Grigoriev I.V."/>
        </authorList>
    </citation>
    <scope>NUCLEOTIDE SEQUENCE</scope>
    <source>
        <strain evidence="1">AH 44721</strain>
    </source>
</reference>
<dbReference type="EMBL" id="JADNYJ010000072">
    <property type="protein sequence ID" value="KAF8891506.1"/>
    <property type="molecule type" value="Genomic_DNA"/>
</dbReference>
<comment type="caution">
    <text evidence="1">The sequence shown here is derived from an EMBL/GenBank/DDBJ whole genome shotgun (WGS) entry which is preliminary data.</text>
</comment>
<name>A0A9P5TL65_GYMJU</name>
<evidence type="ECO:0000313" key="2">
    <source>
        <dbReference type="Proteomes" id="UP000724874"/>
    </source>
</evidence>
<gene>
    <name evidence="1" type="ORF">CPB84DRAFT_1748942</name>
</gene>
<accession>A0A9P5TL65</accession>
<protein>
    <submittedName>
        <fullName evidence="1">Uncharacterized protein</fullName>
    </submittedName>
</protein>